<evidence type="ECO:0000313" key="1">
    <source>
        <dbReference type="EMBL" id="HIF36863.1"/>
    </source>
</evidence>
<dbReference type="AlphaFoldDB" id="A0A7J4GQD6"/>
<evidence type="ECO:0008006" key="3">
    <source>
        <dbReference type="Google" id="ProtNLM"/>
    </source>
</evidence>
<dbReference type="InterPro" id="IPR057120">
    <property type="entry name" value="Phage_TTP_2"/>
</dbReference>
<comment type="caution">
    <text evidence="1">The sequence shown here is derived from an EMBL/GenBank/DDBJ whole genome shotgun (WGS) entry which is preliminary data.</text>
</comment>
<gene>
    <name evidence="1" type="ORF">EYQ70_00330</name>
</gene>
<dbReference type="Proteomes" id="UP000585802">
    <property type="component" value="Unassembled WGS sequence"/>
</dbReference>
<reference evidence="2" key="1">
    <citation type="journal article" date="2019" name="bioRxiv">
        <title>Genome diversification in globally distributed novel marine Proteobacteria is linked to environmental adaptation.</title>
        <authorList>
            <person name="Zhou Z."/>
            <person name="Tran P.Q."/>
            <person name="Kieft K."/>
            <person name="Anantharaman K."/>
        </authorList>
    </citation>
    <scope>NUCLEOTIDE SEQUENCE [LARGE SCALE GENOMIC DNA]</scope>
</reference>
<organism evidence="1 2">
    <name type="scientific">Marine Group III euryarchaeote</name>
    <dbReference type="NCBI Taxonomy" id="2173149"/>
    <lineage>
        <taxon>Archaea</taxon>
        <taxon>Methanobacteriati</taxon>
        <taxon>Thermoplasmatota</taxon>
        <taxon>Thermoplasmata</taxon>
        <taxon>Candidatus Thermoprofundales</taxon>
    </lineage>
</organism>
<proteinExistence type="predicted"/>
<accession>A0A7J4GQD6</accession>
<dbReference type="Pfam" id="PF23849">
    <property type="entry name" value="Phage_TTP_2"/>
    <property type="match status" value="1"/>
</dbReference>
<dbReference type="EMBL" id="DUCX01000009">
    <property type="protein sequence ID" value="HIF36863.1"/>
    <property type="molecule type" value="Genomic_DNA"/>
</dbReference>
<sequence>MAATFSPNTIKALLNSQGGIAYNDKYMVTLNKPPAFDPPGGMQMRQNLSMLCDTATLPTKSLATFEKTIYGPVKAMPYRMTFTEASMSFIMTDGMKEKKYFDAWQNKIVDQKNGNLGFFDDYVCDILIQKFGRTADNTDETPTYAVKLLDAWPSIVSEIQLSHSGGTEAMKLPVTFQYKKWESTDVATAYAGPSSGAGARN</sequence>
<protein>
    <recommendedName>
        <fullName evidence="3">Tail tube protein</fullName>
    </recommendedName>
</protein>
<name>A0A7J4GQD6_9ARCH</name>
<evidence type="ECO:0000313" key="2">
    <source>
        <dbReference type="Proteomes" id="UP000585802"/>
    </source>
</evidence>